<keyword evidence="1" id="KW-0472">Membrane</keyword>
<proteinExistence type="predicted"/>
<organism evidence="3 4">
    <name type="scientific">Candidatus Falkowbacteria bacterium RIFCSPHIGHO2_02_FULL_45_15</name>
    <dbReference type="NCBI Taxonomy" id="1797987"/>
    <lineage>
        <taxon>Bacteria</taxon>
        <taxon>Candidatus Falkowiibacteriota</taxon>
    </lineage>
</organism>
<feature type="transmembrane region" description="Helical" evidence="1">
    <location>
        <begin position="193"/>
        <end position="224"/>
    </location>
</feature>
<dbReference type="PANTHER" id="PTHR31272">
    <property type="entry name" value="CYTOCHROME C-TYPE BIOGENESIS PROTEIN HI_1454-RELATED"/>
    <property type="match status" value="1"/>
</dbReference>
<keyword evidence="1" id="KW-1133">Transmembrane helix</keyword>
<dbReference type="EMBL" id="MFFU01000018">
    <property type="protein sequence ID" value="OGF19384.1"/>
    <property type="molecule type" value="Genomic_DNA"/>
</dbReference>
<dbReference type="Proteomes" id="UP000177691">
    <property type="component" value="Unassembled WGS sequence"/>
</dbReference>
<gene>
    <name evidence="3" type="ORF">A3D54_01085</name>
</gene>
<sequence length="413" mass="46280">MKKLKIKKYLSNALIVSLLLISWHIARAAESGGRYQTAAIYYNEACSDCNQYLTQELMPYLQEQGLTVELFDYLNDRSVRKDLNALQDKINIPYELQSHIMTFLDDGKVIIGGHVPLERVREAMAADRLPQPLLIFQDQMLGMSGIQIKDAKYAVWQPETAAQTYGLDEPLTTYLDSWQRQELLPAQNRQRSLLPLVLLTGLLDGINPCAIAVLLFFVAFLFTFKGSLKLIALYGSLYIGIIYLTYLGIGLGLFKAVVLSNEPHLMAKIGAWLIIVLGGINIIGYYQPRFPIKLQMPRFSQETLRRWLTAGTLPAVIIGAFLVGLCTFPCSGGIYVAIVGLLASRQNFWQGLSYLLLYNVMFVLPLIILLAFVGNRYALSRIAVWQAATAKTWKLWLGMAAVATGVIILAWFV</sequence>
<protein>
    <submittedName>
        <fullName evidence="3">Uncharacterized protein</fullName>
    </submittedName>
</protein>
<evidence type="ECO:0000256" key="2">
    <source>
        <dbReference type="SAM" id="SignalP"/>
    </source>
</evidence>
<feature type="transmembrane region" description="Helical" evidence="1">
    <location>
        <begin position="307"/>
        <end position="340"/>
    </location>
</feature>
<feature type="signal peptide" evidence="2">
    <location>
        <begin position="1"/>
        <end position="28"/>
    </location>
</feature>
<feature type="transmembrane region" description="Helical" evidence="1">
    <location>
        <begin position="395"/>
        <end position="412"/>
    </location>
</feature>
<feature type="transmembrane region" description="Helical" evidence="1">
    <location>
        <begin position="269"/>
        <end position="286"/>
    </location>
</feature>
<feature type="transmembrane region" description="Helical" evidence="1">
    <location>
        <begin position="231"/>
        <end position="249"/>
    </location>
</feature>
<dbReference type="InterPro" id="IPR051790">
    <property type="entry name" value="Cytochrome_c-biogenesis_DsbD"/>
</dbReference>
<evidence type="ECO:0000256" key="1">
    <source>
        <dbReference type="SAM" id="Phobius"/>
    </source>
</evidence>
<feature type="transmembrane region" description="Helical" evidence="1">
    <location>
        <begin position="352"/>
        <end position="374"/>
    </location>
</feature>
<dbReference type="AlphaFoldDB" id="A0A1F5RY87"/>
<feature type="chain" id="PRO_5009521091" evidence="2">
    <location>
        <begin position="29"/>
        <end position="413"/>
    </location>
</feature>
<keyword evidence="2" id="KW-0732">Signal</keyword>
<comment type="caution">
    <text evidence="3">The sequence shown here is derived from an EMBL/GenBank/DDBJ whole genome shotgun (WGS) entry which is preliminary data.</text>
</comment>
<evidence type="ECO:0000313" key="3">
    <source>
        <dbReference type="EMBL" id="OGF19384.1"/>
    </source>
</evidence>
<accession>A0A1F5RY87</accession>
<dbReference type="PANTHER" id="PTHR31272:SF9">
    <property type="entry name" value="BLL1027 PROTEIN"/>
    <property type="match status" value="1"/>
</dbReference>
<keyword evidence="1" id="KW-0812">Transmembrane</keyword>
<evidence type="ECO:0000313" key="4">
    <source>
        <dbReference type="Proteomes" id="UP000177691"/>
    </source>
</evidence>
<name>A0A1F5RY87_9BACT</name>
<reference evidence="3 4" key="1">
    <citation type="journal article" date="2016" name="Nat. Commun.">
        <title>Thousands of microbial genomes shed light on interconnected biogeochemical processes in an aquifer system.</title>
        <authorList>
            <person name="Anantharaman K."/>
            <person name="Brown C.T."/>
            <person name="Hug L.A."/>
            <person name="Sharon I."/>
            <person name="Castelle C.J."/>
            <person name="Probst A.J."/>
            <person name="Thomas B.C."/>
            <person name="Singh A."/>
            <person name="Wilkins M.J."/>
            <person name="Karaoz U."/>
            <person name="Brodie E.L."/>
            <person name="Williams K.H."/>
            <person name="Hubbard S.S."/>
            <person name="Banfield J.F."/>
        </authorList>
    </citation>
    <scope>NUCLEOTIDE SEQUENCE [LARGE SCALE GENOMIC DNA]</scope>
</reference>